<evidence type="ECO:0000256" key="1">
    <source>
        <dbReference type="SAM" id="MobiDB-lite"/>
    </source>
</evidence>
<name>A0ABY3WA42_9MICC</name>
<reference evidence="2 3" key="1">
    <citation type="submission" date="2022-03" db="EMBL/GenBank/DDBJ databases">
        <title>Isotopic signatures of nitrous oxide derived from detoxification processes.</title>
        <authorList>
            <person name="Behrendt U."/>
            <person name="Buchen C."/>
            <person name="Well R."/>
            <person name="Ulrich A."/>
            <person name="Rohe L."/>
            <person name="Kolb S."/>
            <person name="Schloter M."/>
            <person name="Horn M.A."/>
            <person name="Augustin J."/>
        </authorList>
    </citation>
    <scope>NUCLEOTIDE SEQUENCE [LARGE SCALE GENOMIC DNA]</scope>
    <source>
        <strain evidence="2 3">S4-C24</strain>
    </source>
</reference>
<gene>
    <name evidence="2" type="ORF">MNQ99_02960</name>
</gene>
<accession>A0ABY3WA42</accession>
<organism evidence="2 3">
    <name type="scientific">Arthrobacter sulfonylureivorans</name>
    <dbReference type="NCBI Taxonomy" id="2486855"/>
    <lineage>
        <taxon>Bacteria</taxon>
        <taxon>Bacillati</taxon>
        <taxon>Actinomycetota</taxon>
        <taxon>Actinomycetes</taxon>
        <taxon>Micrococcales</taxon>
        <taxon>Micrococcaceae</taxon>
        <taxon>Arthrobacter</taxon>
    </lineage>
</organism>
<dbReference type="RefSeq" id="WP_241914386.1">
    <property type="nucleotide sequence ID" value="NZ_CP093326.1"/>
</dbReference>
<keyword evidence="3" id="KW-1185">Reference proteome</keyword>
<feature type="region of interest" description="Disordered" evidence="1">
    <location>
        <begin position="169"/>
        <end position="233"/>
    </location>
</feature>
<feature type="region of interest" description="Disordered" evidence="1">
    <location>
        <begin position="286"/>
        <end position="308"/>
    </location>
</feature>
<evidence type="ECO:0000313" key="3">
    <source>
        <dbReference type="Proteomes" id="UP000829069"/>
    </source>
</evidence>
<evidence type="ECO:0008006" key="4">
    <source>
        <dbReference type="Google" id="ProtNLM"/>
    </source>
</evidence>
<dbReference type="Proteomes" id="UP000829069">
    <property type="component" value="Chromosome"/>
</dbReference>
<proteinExistence type="predicted"/>
<evidence type="ECO:0000313" key="2">
    <source>
        <dbReference type="EMBL" id="UNK46346.1"/>
    </source>
</evidence>
<dbReference type="EMBL" id="CP093326">
    <property type="protein sequence ID" value="UNK46346.1"/>
    <property type="molecule type" value="Genomic_DNA"/>
</dbReference>
<feature type="compositionally biased region" description="Basic and acidic residues" evidence="1">
    <location>
        <begin position="185"/>
        <end position="233"/>
    </location>
</feature>
<sequence length="308" mass="33276">MDLESAARELYALLPGEFTAARNAKAKEATQDGDKALAARLRSLPKPTAAAWLLNMMARHRRDEIDGVIELGAAMSQAQQELDPGQMRALGDQRRGLLSAMASSGRQLADELGHPVSPAVATEVEQTLRAAMSDPAAGAALASGLLTESFSSTGLDPVDLNEIVAVPEAVGSPAPAPPRRSAKTPARDELAERRTARAERAAKQEAEEAERRRRLARAEVDKAEQRKVDAEAKEQKVLDKLDQLQNRRDALAGEVTELKQRIEDLKREVASTDRKIEAAEEDLVSAAKTADRTRKAAAAAQRELDQQA</sequence>
<protein>
    <recommendedName>
        <fullName evidence="4">Transposase</fullName>
    </recommendedName>
</protein>